<dbReference type="PANTHER" id="PTHR10520">
    <property type="entry name" value="TRIFUNCTIONAL PURINE BIOSYNTHETIC PROTEIN ADENOSINE-3-RELATED"/>
    <property type="match status" value="1"/>
</dbReference>
<dbReference type="InterPro" id="IPR016188">
    <property type="entry name" value="PurM-like_N"/>
</dbReference>
<dbReference type="HOGENOM" id="CLU_047116_0_0_3"/>
<dbReference type="PANTHER" id="PTHR10520:SF12">
    <property type="entry name" value="TRIFUNCTIONAL PURINE BIOSYNTHETIC PROTEIN ADENOSINE-3"/>
    <property type="match status" value="1"/>
</dbReference>
<feature type="domain" description="PurM-like N-terminal" evidence="3">
    <location>
        <begin position="107"/>
        <end position="195"/>
    </location>
</feature>
<dbReference type="KEGG" id="npu:Npun_R6489"/>
<evidence type="ECO:0000256" key="1">
    <source>
        <dbReference type="ARBA" id="ARBA00020367"/>
    </source>
</evidence>
<name>B2IZB0_NOSP7</name>
<accession>B2IZB0</accession>
<evidence type="ECO:0000259" key="3">
    <source>
        <dbReference type="Pfam" id="PF00586"/>
    </source>
</evidence>
<reference evidence="4 5" key="2">
    <citation type="journal article" date="2013" name="Plant Physiol.">
        <title>A Nostoc punctiforme Sugar Transporter Necessary to Establish a Cyanobacterium-Plant Symbiosis.</title>
        <authorList>
            <person name="Ekman M."/>
            <person name="Picossi S."/>
            <person name="Campbell E.L."/>
            <person name="Meeks J.C."/>
            <person name="Flores E."/>
        </authorList>
    </citation>
    <scope>NUCLEOTIDE SEQUENCE [LARGE SCALE GENOMIC DNA]</scope>
    <source>
        <strain evidence="5">ATCC 29133 / PCC 73102</strain>
    </source>
</reference>
<dbReference type="GO" id="GO:0004637">
    <property type="term" value="F:phosphoribosylamine-glycine ligase activity"/>
    <property type="evidence" value="ECO:0007669"/>
    <property type="project" value="TreeGrafter"/>
</dbReference>
<keyword evidence="5" id="KW-1185">Reference proteome</keyword>
<dbReference type="EnsemblBacteria" id="ACC84752">
    <property type="protein sequence ID" value="ACC84752"/>
    <property type="gene ID" value="Npun_R6489"/>
</dbReference>
<gene>
    <name evidence="4" type="ordered locus">Npun_R6489</name>
</gene>
<dbReference type="GO" id="GO:0004641">
    <property type="term" value="F:phosphoribosylformylglycinamidine cyclo-ligase activity"/>
    <property type="evidence" value="ECO:0007669"/>
    <property type="project" value="InterPro"/>
</dbReference>
<dbReference type="Gene3D" id="3.90.650.10">
    <property type="entry name" value="PurM-like C-terminal domain"/>
    <property type="match status" value="1"/>
</dbReference>
<dbReference type="STRING" id="63737.Npun_R6489"/>
<organism evidence="4 5">
    <name type="scientific">Nostoc punctiforme (strain ATCC 29133 / PCC 73102)</name>
    <dbReference type="NCBI Taxonomy" id="63737"/>
    <lineage>
        <taxon>Bacteria</taxon>
        <taxon>Bacillati</taxon>
        <taxon>Cyanobacteriota</taxon>
        <taxon>Cyanophyceae</taxon>
        <taxon>Nostocales</taxon>
        <taxon>Nostocaceae</taxon>
        <taxon>Nostoc</taxon>
    </lineage>
</organism>
<proteinExistence type="predicted"/>
<dbReference type="InterPro" id="IPR004733">
    <property type="entry name" value="PurM_cligase"/>
</dbReference>
<dbReference type="EMBL" id="CP001037">
    <property type="protein sequence ID" value="ACC84752.1"/>
    <property type="molecule type" value="Genomic_DNA"/>
</dbReference>
<dbReference type="PhylomeDB" id="B2IZB0"/>
<evidence type="ECO:0000313" key="5">
    <source>
        <dbReference type="Proteomes" id="UP000001191"/>
    </source>
</evidence>
<dbReference type="Proteomes" id="UP000001191">
    <property type="component" value="Chromosome"/>
</dbReference>
<dbReference type="GO" id="GO:0046084">
    <property type="term" value="P:adenine biosynthetic process"/>
    <property type="evidence" value="ECO:0007669"/>
    <property type="project" value="TreeGrafter"/>
</dbReference>
<dbReference type="SUPFAM" id="SSF56042">
    <property type="entry name" value="PurM C-terminal domain-like"/>
    <property type="match status" value="1"/>
</dbReference>
<dbReference type="InterPro" id="IPR036676">
    <property type="entry name" value="PurM-like_C_sf"/>
</dbReference>
<dbReference type="eggNOG" id="COG0150">
    <property type="taxonomic scope" value="Bacteria"/>
</dbReference>
<sequence length="392" mass="42383">MINRVSTPNLKRNLMAQALDQVDYDTLDAAKRRFIDAAKRTLTFASAYGTVPASGLGASANAFSFNLAPFIQAGAPELSLTLVPEGLGTADDTRPDDLSEEELRRFWWNIGIKIISCLTNDAATSGMQTLLLGLYLPSSTPETIFTPAFLDGFLDGVVEGCKRVGCVYLSGETPQLKTKMIPGRLDIAGSVFGVMPPGVAPIDSSRLDAGNTIVLIESSGPHENGFTPLRKLAESLPDGYRTKLPSGQEFWEAMNAASYLYTPLVQAVLDEGIRPTAMENITGHGWQKLMRSVKPLRYVIETMLPVPEIFTFVEGHLEGGAETMLSVFNYGAGFAFYTESEQDAERIVILAREHQLTAVIAGRVEASLSREVVVEPLGVTLKGDSFGIARGV</sequence>
<dbReference type="GO" id="GO:0006189">
    <property type="term" value="P:'de novo' IMP biosynthetic process"/>
    <property type="evidence" value="ECO:0007669"/>
    <property type="project" value="InterPro"/>
</dbReference>
<evidence type="ECO:0000313" key="4">
    <source>
        <dbReference type="EMBL" id="ACC84752.1"/>
    </source>
</evidence>
<dbReference type="AlphaFoldDB" id="B2IZB0"/>
<dbReference type="InterPro" id="IPR036921">
    <property type="entry name" value="PurM-like_N_sf"/>
</dbReference>
<keyword evidence="4" id="KW-0436">Ligase</keyword>
<dbReference type="GO" id="GO:0005829">
    <property type="term" value="C:cytosol"/>
    <property type="evidence" value="ECO:0007669"/>
    <property type="project" value="TreeGrafter"/>
</dbReference>
<reference evidence="5" key="1">
    <citation type="submission" date="2008-04" db="EMBL/GenBank/DDBJ databases">
        <title>Complete sequence of chromosome of Nostoc punctiforme ATCC 29133.</title>
        <authorList>
            <consortium name="US DOE Joint Genome Institute"/>
            <person name="Copeland A."/>
            <person name="Lucas S."/>
            <person name="Lapidus A."/>
            <person name="Glavina del Rio T."/>
            <person name="Dalin E."/>
            <person name="Tice H."/>
            <person name="Pitluck S."/>
            <person name="Chain P."/>
            <person name="Malfatti S."/>
            <person name="Shin M."/>
            <person name="Vergez L."/>
            <person name="Schmutz J."/>
            <person name="Larimer F."/>
            <person name="Land M."/>
            <person name="Hauser L."/>
            <person name="Kyrpides N."/>
            <person name="Kim E."/>
            <person name="Meeks J.C."/>
            <person name="Elhai J."/>
            <person name="Campbell E.L."/>
            <person name="Thiel T."/>
            <person name="Longmire J."/>
            <person name="Potts M."/>
            <person name="Atlas R."/>
        </authorList>
    </citation>
    <scope>NUCLEOTIDE SEQUENCE [LARGE SCALE GENOMIC DNA]</scope>
    <source>
        <strain evidence="5">ATCC 29133 / PCC 73102</strain>
    </source>
</reference>
<dbReference type="Gene3D" id="3.30.1330.10">
    <property type="entry name" value="PurM-like, N-terminal domain"/>
    <property type="match status" value="1"/>
</dbReference>
<dbReference type="SUPFAM" id="SSF55326">
    <property type="entry name" value="PurM N-terminal domain-like"/>
    <property type="match status" value="1"/>
</dbReference>
<dbReference type="Pfam" id="PF00586">
    <property type="entry name" value="AIRS"/>
    <property type="match status" value="1"/>
</dbReference>
<evidence type="ECO:0000256" key="2">
    <source>
        <dbReference type="ARBA" id="ARBA00033093"/>
    </source>
</evidence>
<protein>
    <recommendedName>
        <fullName evidence="1">Phosphoribosylformylglycinamidine cyclo-ligase</fullName>
    </recommendedName>
    <alternativeName>
        <fullName evidence="2">AIRS</fullName>
    </alternativeName>
</protein>